<protein>
    <submittedName>
        <fullName evidence="2">Uncharacterized protein</fullName>
    </submittedName>
</protein>
<evidence type="ECO:0000256" key="1">
    <source>
        <dbReference type="SAM" id="MobiDB-lite"/>
    </source>
</evidence>
<feature type="compositionally biased region" description="Basic residues" evidence="1">
    <location>
        <begin position="15"/>
        <end position="28"/>
    </location>
</feature>
<reference evidence="2 3" key="1">
    <citation type="submission" date="2018-05" db="EMBL/GenBank/DDBJ databases">
        <authorList>
            <consortium name="IHU Genomes"/>
        </authorList>
    </citation>
    <scope>NUCLEOTIDE SEQUENCE [LARGE SCALE GENOMIC DNA]</scope>
    <source>
        <strain evidence="2 3">P7335</strain>
    </source>
</reference>
<gene>
    <name evidence="2" type="ORF">MPP7335_04821</name>
</gene>
<keyword evidence="3" id="KW-1185">Reference proteome</keyword>
<dbReference type="AlphaFoldDB" id="A0A375YPL9"/>
<dbReference type="RefSeq" id="WP_237160930.1">
    <property type="nucleotide sequence ID" value="NZ_MVID01000035.1"/>
</dbReference>
<name>A0A375YPL9_MYCPF</name>
<organism evidence="2 3">
    <name type="scientific">Mycolicibacterium parafortuitum</name>
    <name type="common">Mycobacterium parafortuitum</name>
    <dbReference type="NCBI Taxonomy" id="39692"/>
    <lineage>
        <taxon>Bacteria</taxon>
        <taxon>Bacillati</taxon>
        <taxon>Actinomycetota</taxon>
        <taxon>Actinomycetes</taxon>
        <taxon>Mycobacteriales</taxon>
        <taxon>Mycobacteriaceae</taxon>
        <taxon>Mycolicibacterium</taxon>
    </lineage>
</organism>
<feature type="region of interest" description="Disordered" evidence="1">
    <location>
        <begin position="9"/>
        <end position="44"/>
    </location>
</feature>
<evidence type="ECO:0000313" key="2">
    <source>
        <dbReference type="EMBL" id="SRX83052.1"/>
    </source>
</evidence>
<proteinExistence type="predicted"/>
<dbReference type="EMBL" id="UEGS01000001">
    <property type="protein sequence ID" value="SRX83052.1"/>
    <property type="molecule type" value="Genomic_DNA"/>
</dbReference>
<evidence type="ECO:0000313" key="3">
    <source>
        <dbReference type="Proteomes" id="UP000252008"/>
    </source>
</evidence>
<accession>A0A375YPL9</accession>
<dbReference type="Proteomes" id="UP000252008">
    <property type="component" value="Unassembled WGS sequence"/>
</dbReference>
<dbReference type="STRING" id="39692.BST38_26430"/>
<sequence length="164" mass="18236">MRYPLRGMMDLMPRSKGRKKTAKGKAWRAGRDGASDSDAGAGDPRLDGIDVDALEESLSAVDVAPHARYRDDELGARLVERGWVAVHAHVQQLSDMWVLPPSTPGDDGWVPTMITVQPDGYIMQSADHADHQVDHALHYDTRAEVLADLESIEAYRHPRDRRTS</sequence>